<dbReference type="EMBL" id="BAABAZ010000001">
    <property type="protein sequence ID" value="GAA4282481.1"/>
    <property type="molecule type" value="Genomic_DNA"/>
</dbReference>
<evidence type="ECO:0000256" key="1">
    <source>
        <dbReference type="ARBA" id="ARBA00004651"/>
    </source>
</evidence>
<evidence type="ECO:0000256" key="7">
    <source>
        <dbReference type="SAM" id="Phobius"/>
    </source>
</evidence>
<dbReference type="PANTHER" id="PTHR30287:SF2">
    <property type="entry name" value="BLL1001 PROTEIN"/>
    <property type="match status" value="1"/>
</dbReference>
<dbReference type="InterPro" id="IPR003838">
    <property type="entry name" value="ABC3_permease_C"/>
</dbReference>
<keyword evidence="3 7" id="KW-0812">Transmembrane</keyword>
<feature type="transmembrane region" description="Helical" evidence="7">
    <location>
        <begin position="58"/>
        <end position="79"/>
    </location>
</feature>
<feature type="transmembrane region" description="Helical" evidence="7">
    <location>
        <begin position="390"/>
        <end position="412"/>
    </location>
</feature>
<sequence>MAKGITPRTDSVRSPNALDATTGSPEAGPVPAGRRRQGGDLYRRMVARDFDANRSVTVLLVVLMMLSVLLAVASAGTLVRLTGAAGNLMTQADAPHVVQLHAGDYDQSAVDRWAGERPDVVAQQTMLMLGIDGANLFFDDVPQTTNIQQNALVVPNTERDLLLDLDNQPITDVAPGTIVLPVIYQVEAGLEVGGTVRITAEDGFEKEFTIAGFARDSIMNPAITSSKRLAVSAADLEEVRAHTGSVEHLISFWLADPDAQTGEFEKAYQDSDLPQAGQLVDSAAFRMFTMIGDGLVAAVVILVAVLLLGVGLLCLRFSFLTAAEQDYREIGVLKAIGVAPRDVKRIYLTKYALLAGLASVLGLLGGWALTPLLTRSITRYMGSAPSVGNWLIPILAALVVFAMLVLFVVVLLRRLDKVSAVTALSAGATGRQSSASRLRLHRSRMPVHLRLGIMDVVGRLTTYLLLFLVFVISTFIMIVPVNSATTANALEFINYMGTGAVDLRIDLRYTDDTSADQFARALDRLSADPDAATITPMVTTRNDTVDKDGNTISLYVENGDHALLPPLYAEGRAPTDSSEIALSLLALNQAGRQVGDTLPVEVGGQTRDLSIVGSYQDITNGGKTAKASLTTDADDVMWYMIGVELAPGADPTDKAAEYTDRLAPAKVADIEQWRIQTLGPIAGQIAITAGASAIVAVALAMLMTALFTRMLLARDAGPIAVQRAIGADDSGLRGQYLTRILLVLVGGVIVGTLAANTLGEGLFNLMFEAMFGGFETLGQGTSRIDFAVNPLLAYVALPAALIGAVAAAAVASSRSISATSISTLTTE</sequence>
<evidence type="ECO:0000256" key="5">
    <source>
        <dbReference type="ARBA" id="ARBA00023136"/>
    </source>
</evidence>
<organism evidence="9 10">
    <name type="scientific">Brevibacterium daeguense</name>
    <dbReference type="NCBI Taxonomy" id="909936"/>
    <lineage>
        <taxon>Bacteria</taxon>
        <taxon>Bacillati</taxon>
        <taxon>Actinomycetota</taxon>
        <taxon>Actinomycetes</taxon>
        <taxon>Micrococcales</taxon>
        <taxon>Brevibacteriaceae</taxon>
        <taxon>Brevibacterium</taxon>
    </lineage>
</organism>
<feature type="transmembrane region" description="Helical" evidence="7">
    <location>
        <begin position="460"/>
        <end position="481"/>
    </location>
</feature>
<feature type="transmembrane region" description="Helical" evidence="7">
    <location>
        <begin position="791"/>
        <end position="811"/>
    </location>
</feature>
<feature type="transmembrane region" description="Helical" evidence="7">
    <location>
        <begin position="740"/>
        <end position="758"/>
    </location>
</feature>
<dbReference type="Proteomes" id="UP001501586">
    <property type="component" value="Unassembled WGS sequence"/>
</dbReference>
<name>A0ABP8EF25_9MICO</name>
<evidence type="ECO:0000313" key="9">
    <source>
        <dbReference type="EMBL" id="GAA4282481.1"/>
    </source>
</evidence>
<dbReference type="PANTHER" id="PTHR30287">
    <property type="entry name" value="MEMBRANE COMPONENT OF PREDICTED ABC SUPERFAMILY METABOLITE UPTAKE TRANSPORTER"/>
    <property type="match status" value="1"/>
</dbReference>
<evidence type="ECO:0000256" key="2">
    <source>
        <dbReference type="ARBA" id="ARBA00022475"/>
    </source>
</evidence>
<dbReference type="RefSeq" id="WP_236866696.1">
    <property type="nucleotide sequence ID" value="NZ_BAABAZ010000001.1"/>
</dbReference>
<feature type="transmembrane region" description="Helical" evidence="7">
    <location>
        <begin position="295"/>
        <end position="315"/>
    </location>
</feature>
<proteinExistence type="predicted"/>
<evidence type="ECO:0000259" key="8">
    <source>
        <dbReference type="Pfam" id="PF02687"/>
    </source>
</evidence>
<dbReference type="InterPro" id="IPR038766">
    <property type="entry name" value="Membrane_comp_ABC_pdt"/>
</dbReference>
<evidence type="ECO:0000256" key="3">
    <source>
        <dbReference type="ARBA" id="ARBA00022692"/>
    </source>
</evidence>
<accession>A0ABP8EF25</accession>
<dbReference type="Pfam" id="PF02687">
    <property type="entry name" value="FtsX"/>
    <property type="match status" value="2"/>
</dbReference>
<protein>
    <recommendedName>
        <fullName evidence="8">ABC3 transporter permease C-terminal domain-containing protein</fullName>
    </recommendedName>
</protein>
<reference evidence="10" key="1">
    <citation type="journal article" date="2019" name="Int. J. Syst. Evol. Microbiol.">
        <title>The Global Catalogue of Microorganisms (GCM) 10K type strain sequencing project: providing services to taxonomists for standard genome sequencing and annotation.</title>
        <authorList>
            <consortium name="The Broad Institute Genomics Platform"/>
            <consortium name="The Broad Institute Genome Sequencing Center for Infectious Disease"/>
            <person name="Wu L."/>
            <person name="Ma J."/>
        </authorList>
    </citation>
    <scope>NUCLEOTIDE SEQUENCE [LARGE SCALE GENOMIC DNA]</scope>
    <source>
        <strain evidence="10">JCM 17458</strain>
    </source>
</reference>
<keyword evidence="2" id="KW-1003">Cell membrane</keyword>
<keyword evidence="4 7" id="KW-1133">Transmembrane helix</keyword>
<keyword evidence="5 7" id="KW-0472">Membrane</keyword>
<comment type="subcellular location">
    <subcellularLocation>
        <location evidence="1">Cell membrane</location>
        <topology evidence="1">Multi-pass membrane protein</topology>
    </subcellularLocation>
</comment>
<evidence type="ECO:0000256" key="6">
    <source>
        <dbReference type="SAM" id="MobiDB-lite"/>
    </source>
</evidence>
<feature type="transmembrane region" description="Helical" evidence="7">
    <location>
        <begin position="351"/>
        <end position="370"/>
    </location>
</feature>
<feature type="transmembrane region" description="Helical" evidence="7">
    <location>
        <begin position="685"/>
        <end position="707"/>
    </location>
</feature>
<evidence type="ECO:0000256" key="4">
    <source>
        <dbReference type="ARBA" id="ARBA00022989"/>
    </source>
</evidence>
<feature type="domain" description="ABC3 transporter permease C-terminal" evidence="8">
    <location>
        <begin position="693"/>
        <end position="817"/>
    </location>
</feature>
<gene>
    <name evidence="9" type="ORF">GCM10022261_00120</name>
</gene>
<evidence type="ECO:0000313" key="10">
    <source>
        <dbReference type="Proteomes" id="UP001501586"/>
    </source>
</evidence>
<comment type="caution">
    <text evidence="9">The sequence shown here is derived from an EMBL/GenBank/DDBJ whole genome shotgun (WGS) entry which is preliminary data.</text>
</comment>
<feature type="domain" description="ABC3 transporter permease C-terminal" evidence="8">
    <location>
        <begin position="302"/>
        <end position="415"/>
    </location>
</feature>
<keyword evidence="10" id="KW-1185">Reference proteome</keyword>
<feature type="region of interest" description="Disordered" evidence="6">
    <location>
        <begin position="1"/>
        <end position="36"/>
    </location>
</feature>
<feature type="compositionally biased region" description="Polar residues" evidence="6">
    <location>
        <begin position="8"/>
        <end position="24"/>
    </location>
</feature>